<evidence type="ECO:0000313" key="3">
    <source>
        <dbReference type="Proteomes" id="UP000299102"/>
    </source>
</evidence>
<gene>
    <name evidence="2" type="ORF">EVAR_3705_1</name>
</gene>
<dbReference type="AlphaFoldDB" id="A0A4C1STW8"/>
<proteinExistence type="predicted"/>
<comment type="caution">
    <text evidence="2">The sequence shown here is derived from an EMBL/GenBank/DDBJ whole genome shotgun (WGS) entry which is preliminary data.</text>
</comment>
<dbReference type="Proteomes" id="UP000299102">
    <property type="component" value="Unassembled WGS sequence"/>
</dbReference>
<evidence type="ECO:0000256" key="1">
    <source>
        <dbReference type="SAM" id="MobiDB-lite"/>
    </source>
</evidence>
<accession>A0A4C1STW8</accession>
<dbReference type="EMBL" id="BGZK01000015">
    <property type="protein sequence ID" value="GBP04767.1"/>
    <property type="molecule type" value="Genomic_DNA"/>
</dbReference>
<organism evidence="2 3">
    <name type="scientific">Eumeta variegata</name>
    <name type="common">Bagworm moth</name>
    <name type="synonym">Eumeta japonica</name>
    <dbReference type="NCBI Taxonomy" id="151549"/>
    <lineage>
        <taxon>Eukaryota</taxon>
        <taxon>Metazoa</taxon>
        <taxon>Ecdysozoa</taxon>
        <taxon>Arthropoda</taxon>
        <taxon>Hexapoda</taxon>
        <taxon>Insecta</taxon>
        <taxon>Pterygota</taxon>
        <taxon>Neoptera</taxon>
        <taxon>Endopterygota</taxon>
        <taxon>Lepidoptera</taxon>
        <taxon>Glossata</taxon>
        <taxon>Ditrysia</taxon>
        <taxon>Tineoidea</taxon>
        <taxon>Psychidae</taxon>
        <taxon>Oiketicinae</taxon>
        <taxon>Eumeta</taxon>
    </lineage>
</organism>
<sequence length="139" mass="14438">MREVGEREPRAAEEGSVLKMPGSNPGLDSLGVQFKSLVPDTVTGIATQSISPKVRRGVPSSGDDLGCGVRSGLCDDLGCGIRSGLCDDLGCGVRSGLCDDLGCVVRSVDPTPRPESPLDYMAIKPPALAKADRKLLGNE</sequence>
<protein>
    <submittedName>
        <fullName evidence="2">Uncharacterized protein</fullName>
    </submittedName>
</protein>
<reference evidence="2 3" key="1">
    <citation type="journal article" date="2019" name="Commun. Biol.">
        <title>The bagworm genome reveals a unique fibroin gene that provides high tensile strength.</title>
        <authorList>
            <person name="Kono N."/>
            <person name="Nakamura H."/>
            <person name="Ohtoshi R."/>
            <person name="Tomita M."/>
            <person name="Numata K."/>
            <person name="Arakawa K."/>
        </authorList>
    </citation>
    <scope>NUCLEOTIDE SEQUENCE [LARGE SCALE GENOMIC DNA]</scope>
</reference>
<feature type="region of interest" description="Disordered" evidence="1">
    <location>
        <begin position="1"/>
        <end position="24"/>
    </location>
</feature>
<name>A0A4C1STW8_EUMVA</name>
<keyword evidence="3" id="KW-1185">Reference proteome</keyword>
<evidence type="ECO:0000313" key="2">
    <source>
        <dbReference type="EMBL" id="GBP04767.1"/>
    </source>
</evidence>
<feature type="compositionally biased region" description="Basic and acidic residues" evidence="1">
    <location>
        <begin position="1"/>
        <end position="13"/>
    </location>
</feature>